<dbReference type="RefSeq" id="WP_265674069.1">
    <property type="nucleotide sequence ID" value="NZ_JAKRRY010000005.1"/>
</dbReference>
<dbReference type="Proteomes" id="UP001155587">
    <property type="component" value="Unassembled WGS sequence"/>
</dbReference>
<evidence type="ECO:0000313" key="2">
    <source>
        <dbReference type="Proteomes" id="UP001155587"/>
    </source>
</evidence>
<reference evidence="1" key="1">
    <citation type="submission" date="2022-02" db="EMBL/GenBank/DDBJ databases">
        <title>Vibrio sp. nov, a new bacterium isolated from seawater.</title>
        <authorList>
            <person name="Yuan Y."/>
        </authorList>
    </citation>
    <scope>NUCLEOTIDE SEQUENCE</scope>
    <source>
        <strain evidence="1">ZSDZ65</strain>
    </source>
</reference>
<dbReference type="AlphaFoldDB" id="A0A9X3CN43"/>
<name>A0A9X3CN43_9VIBR</name>
<accession>A0A9X3CN43</accession>
<protein>
    <submittedName>
        <fullName evidence="1">Uncharacterized protein</fullName>
    </submittedName>
</protein>
<evidence type="ECO:0000313" key="1">
    <source>
        <dbReference type="EMBL" id="MCW8345525.1"/>
    </source>
</evidence>
<keyword evidence="2" id="KW-1185">Reference proteome</keyword>
<proteinExistence type="predicted"/>
<sequence length="70" mass="7905">MNGSHPALLNTLVTGEPMTHQQFERLKEQLKLLSPQQLKSLKSEISSQLEPSTNSLLNEDEMNALAQLFR</sequence>
<dbReference type="EMBL" id="JAKRRY010000005">
    <property type="protein sequence ID" value="MCW8345525.1"/>
    <property type="molecule type" value="Genomic_DNA"/>
</dbReference>
<comment type="caution">
    <text evidence="1">The sequence shown here is derived from an EMBL/GenBank/DDBJ whole genome shotgun (WGS) entry which is preliminary data.</text>
</comment>
<gene>
    <name evidence="1" type="ORF">MD535_05770</name>
</gene>
<organism evidence="1 2">
    <name type="scientific">Vibrio qingdaonensis</name>
    <dbReference type="NCBI Taxonomy" id="2829491"/>
    <lineage>
        <taxon>Bacteria</taxon>
        <taxon>Pseudomonadati</taxon>
        <taxon>Pseudomonadota</taxon>
        <taxon>Gammaproteobacteria</taxon>
        <taxon>Vibrionales</taxon>
        <taxon>Vibrionaceae</taxon>
        <taxon>Vibrio</taxon>
    </lineage>
</organism>